<feature type="region of interest" description="Disordered" evidence="1">
    <location>
        <begin position="98"/>
        <end position="185"/>
    </location>
</feature>
<accession>A0ABQ8FY85</accession>
<dbReference type="Proteomes" id="UP000774617">
    <property type="component" value="Unassembled WGS sequence"/>
</dbReference>
<organism evidence="2 3">
    <name type="scientific">Macrophomina phaseolina</name>
    <dbReference type="NCBI Taxonomy" id="35725"/>
    <lineage>
        <taxon>Eukaryota</taxon>
        <taxon>Fungi</taxon>
        <taxon>Dikarya</taxon>
        <taxon>Ascomycota</taxon>
        <taxon>Pezizomycotina</taxon>
        <taxon>Dothideomycetes</taxon>
        <taxon>Dothideomycetes incertae sedis</taxon>
        <taxon>Botryosphaeriales</taxon>
        <taxon>Botryosphaeriaceae</taxon>
        <taxon>Macrophomina</taxon>
    </lineage>
</organism>
<evidence type="ECO:0000313" key="3">
    <source>
        <dbReference type="Proteomes" id="UP000774617"/>
    </source>
</evidence>
<dbReference type="EMBL" id="JAGTJR010000036">
    <property type="protein sequence ID" value="KAH7036260.1"/>
    <property type="molecule type" value="Genomic_DNA"/>
</dbReference>
<keyword evidence="3" id="KW-1185">Reference proteome</keyword>
<gene>
    <name evidence="2" type="ORF">B0J12DRAFT_744414</name>
</gene>
<sequence length="243" mass="26529">MLPVATASSIPAPTALWPAGEIKVRKRRENRSSASSINGAQYRICSETESNSLSLTHNLIQDSPLAIVEPASPTPHRRKSSSKNKVFSKVLGSIQTSRSIPALQPTRNGYSDGSIFRRLSMRSRPSLRSRSKSSEFPVHPSTPSRAMLRTDQPVESPPGHLFQCPSPQPADQTSPRPRNAARGSPPILTVDLNVITECEALNLHEERCVWVAVEARGVVKTDVRDVQQNEGVGLDVVLILDNS</sequence>
<feature type="compositionally biased region" description="Basic residues" evidence="1">
    <location>
        <begin position="119"/>
        <end position="131"/>
    </location>
</feature>
<feature type="compositionally biased region" description="Polar residues" evidence="1">
    <location>
        <begin position="98"/>
        <end position="111"/>
    </location>
</feature>
<name>A0ABQ8FY85_9PEZI</name>
<protein>
    <submittedName>
        <fullName evidence="2">Uncharacterized protein</fullName>
    </submittedName>
</protein>
<proteinExistence type="predicted"/>
<reference evidence="2 3" key="1">
    <citation type="journal article" date="2021" name="Nat. Commun.">
        <title>Genetic determinants of endophytism in the Arabidopsis root mycobiome.</title>
        <authorList>
            <person name="Mesny F."/>
            <person name="Miyauchi S."/>
            <person name="Thiergart T."/>
            <person name="Pickel B."/>
            <person name="Atanasova L."/>
            <person name="Karlsson M."/>
            <person name="Huettel B."/>
            <person name="Barry K.W."/>
            <person name="Haridas S."/>
            <person name="Chen C."/>
            <person name="Bauer D."/>
            <person name="Andreopoulos W."/>
            <person name="Pangilinan J."/>
            <person name="LaButti K."/>
            <person name="Riley R."/>
            <person name="Lipzen A."/>
            <person name="Clum A."/>
            <person name="Drula E."/>
            <person name="Henrissat B."/>
            <person name="Kohler A."/>
            <person name="Grigoriev I.V."/>
            <person name="Martin F.M."/>
            <person name="Hacquard S."/>
        </authorList>
    </citation>
    <scope>NUCLEOTIDE SEQUENCE [LARGE SCALE GENOMIC DNA]</scope>
    <source>
        <strain evidence="2 3">MPI-SDFR-AT-0080</strain>
    </source>
</reference>
<evidence type="ECO:0000256" key="1">
    <source>
        <dbReference type="SAM" id="MobiDB-lite"/>
    </source>
</evidence>
<evidence type="ECO:0000313" key="2">
    <source>
        <dbReference type="EMBL" id="KAH7036260.1"/>
    </source>
</evidence>
<comment type="caution">
    <text evidence="2">The sequence shown here is derived from an EMBL/GenBank/DDBJ whole genome shotgun (WGS) entry which is preliminary data.</text>
</comment>